<evidence type="ECO:0000256" key="1">
    <source>
        <dbReference type="ARBA" id="ARBA00004141"/>
    </source>
</evidence>
<dbReference type="Pfam" id="PF10337">
    <property type="entry name" value="ArAE_2_N"/>
    <property type="match status" value="1"/>
</dbReference>
<accession>A0AAV5QTH8</accession>
<dbReference type="InterPro" id="IPR052430">
    <property type="entry name" value="IVT-Associated"/>
</dbReference>
<reference evidence="8 9" key="1">
    <citation type="journal article" date="2023" name="Elife">
        <title>Identification of key yeast species and microbe-microbe interactions impacting larval growth of Drosophila in the wild.</title>
        <authorList>
            <person name="Mure A."/>
            <person name="Sugiura Y."/>
            <person name="Maeda R."/>
            <person name="Honda K."/>
            <person name="Sakurai N."/>
            <person name="Takahashi Y."/>
            <person name="Watada M."/>
            <person name="Katoh T."/>
            <person name="Gotoh A."/>
            <person name="Gotoh Y."/>
            <person name="Taniguchi I."/>
            <person name="Nakamura K."/>
            <person name="Hayashi T."/>
            <person name="Katayama T."/>
            <person name="Uemura T."/>
            <person name="Hattori Y."/>
        </authorList>
    </citation>
    <scope>NUCLEOTIDE SEQUENCE [LARGE SCALE GENOMIC DNA]</scope>
    <source>
        <strain evidence="8 9">SC-9</strain>
    </source>
</reference>
<feature type="transmembrane region" description="Helical" evidence="5">
    <location>
        <begin position="643"/>
        <end position="664"/>
    </location>
</feature>
<feature type="transmembrane region" description="Helical" evidence="5">
    <location>
        <begin position="590"/>
        <end position="610"/>
    </location>
</feature>
<dbReference type="Pfam" id="PF13515">
    <property type="entry name" value="FUSC_2"/>
    <property type="match status" value="1"/>
</dbReference>
<sequence length="1094" mass="124205">MRSRLGYQPSMLSLASIMVHPGKRFGSMIESASFCALGLLVGAAWAIFGRFLAQRIIGDDNLNLDEEQLNSAHFDIFQKCLVLLSMFEIIMLFFHGFIRVIDPHFFGIMFPLFLVVHFALLDDLSKPALAVFQAYLVPFFLGIAISIVCNLFIFPEFGSTYLGTTTLSALNQLHATFDSSIQYFVMSPFKDNLSGTYTSGPVQLKQLLSNQKLLKQKLSQCQSVLKECTYEISYSYLSPSELKFFLKTFAEMNKYLLAIINGCQLEFAVLDDGHESIDEAGNKQLLQMLEKIKTPIIKLHRSLSESIYYLKLGICYTYDVNPKDCNESCFLLEGVPVNIETMNFKEQNAKLSRAITEFDETWRVAIESFANSDENGLLLLPQDDIFLLSWFILNFKEFSTETLKLNLNLESLVATKKSRMQAGWLFGKKIWISFLTNREMFVNWLNKSTTAQMSESQSLQSGRAGNSTQFSLSSYARPRTGRSRSLSLVENREINLFKASLQPSDDEKKIRSWNLDYQLSLIVLFMLKLGTKYRPHITFGLQCVMALMLASFPMFIPEIRHWYVDIRGAWIGFVCILVVEPSVGDTFWVFFLRGAGIILGASWGYLSYVAGCHQRYVVVEVTITIIGAIPGFYFFLGTPYVKGAIIGLVSLYVVILATVIPSAIGGSILINWGKRCLAFIYGGFIGLVSNLCVFPVQAKRELMNELSYICHCCAEMQMVYASGLDGEKSVISISKPDYDRFIELSEDCKRGLLKAEAYNKAAKTEPSFKGDFKKKSKLFEEMIFILNEISSRMENIVLLRLKYGSEVIEELNSIAYPYRRQTVASVNNILLAIREALINKTPLPQYLPSARNSQRKLIKIIRAHLSEKYDVTLEDKSSSGQIEYINDVDSDTVLSNILHRKQGNKYLLKDKLLSWCATTAGLEEIINYVEELVELSKILVGVNEFKYSFLSRSIEYEQKIIETKIVEKKDGHAHENVYSSPSDVEIETSSLSSESSVSLNNFDPVEYFASENSGPRNLLPTYESILETDSLRRVESIDSYRHPTRNLITRVYSLKTALTDVKKQADAAMHNENDLPVALKRIFRKKFLNKKKKW</sequence>
<feature type="domain" description="Integral membrane bound transporter" evidence="7">
    <location>
        <begin position="556"/>
        <end position="688"/>
    </location>
</feature>
<feature type="transmembrane region" description="Helical" evidence="5">
    <location>
        <begin position="676"/>
        <end position="696"/>
    </location>
</feature>
<protein>
    <recommendedName>
        <fullName evidence="10">ER transporter 6TM N-terminal domain-containing protein</fullName>
    </recommendedName>
</protein>
<evidence type="ECO:0000259" key="6">
    <source>
        <dbReference type="Pfam" id="PF10337"/>
    </source>
</evidence>
<keyword evidence="3 5" id="KW-1133">Transmembrane helix</keyword>
<dbReference type="EMBL" id="BTFZ01000013">
    <property type="protein sequence ID" value="GMM38059.1"/>
    <property type="molecule type" value="Genomic_DNA"/>
</dbReference>
<feature type="transmembrane region" description="Helical" evidence="5">
    <location>
        <begin position="76"/>
        <end position="98"/>
    </location>
</feature>
<feature type="transmembrane region" description="Helical" evidence="5">
    <location>
        <begin position="133"/>
        <end position="154"/>
    </location>
</feature>
<name>A0AAV5QTH8_9ASCO</name>
<evidence type="ECO:0000256" key="3">
    <source>
        <dbReference type="ARBA" id="ARBA00022989"/>
    </source>
</evidence>
<comment type="caution">
    <text evidence="8">The sequence shown here is derived from an EMBL/GenBank/DDBJ whole genome shotgun (WGS) entry which is preliminary data.</text>
</comment>
<evidence type="ECO:0000259" key="7">
    <source>
        <dbReference type="Pfam" id="PF13515"/>
    </source>
</evidence>
<dbReference type="AlphaFoldDB" id="A0AAV5QTH8"/>
<evidence type="ECO:0000313" key="9">
    <source>
        <dbReference type="Proteomes" id="UP001360560"/>
    </source>
</evidence>
<comment type="subcellular location">
    <subcellularLocation>
        <location evidence="1">Membrane</location>
        <topology evidence="1">Multi-pass membrane protein</topology>
    </subcellularLocation>
</comment>
<evidence type="ECO:0000256" key="5">
    <source>
        <dbReference type="SAM" id="Phobius"/>
    </source>
</evidence>
<dbReference type="PANTHER" id="PTHR47804:SF4">
    <property type="entry name" value="AFR661WP"/>
    <property type="match status" value="1"/>
</dbReference>
<evidence type="ECO:0008006" key="10">
    <source>
        <dbReference type="Google" id="ProtNLM"/>
    </source>
</evidence>
<evidence type="ECO:0000313" key="8">
    <source>
        <dbReference type="EMBL" id="GMM38059.1"/>
    </source>
</evidence>
<dbReference type="PANTHER" id="PTHR47804">
    <property type="entry name" value="60S RIBOSOMAL PROTEIN L19"/>
    <property type="match status" value="1"/>
</dbReference>
<dbReference type="GO" id="GO:0016020">
    <property type="term" value="C:membrane"/>
    <property type="evidence" value="ECO:0007669"/>
    <property type="project" value="UniProtKB-SubCell"/>
</dbReference>
<feature type="transmembrane region" description="Helical" evidence="5">
    <location>
        <begin position="617"/>
        <end position="637"/>
    </location>
</feature>
<evidence type="ECO:0000256" key="4">
    <source>
        <dbReference type="ARBA" id="ARBA00023136"/>
    </source>
</evidence>
<keyword evidence="2 5" id="KW-0812">Transmembrane</keyword>
<gene>
    <name evidence="8" type="ORF">DASC09_053840</name>
</gene>
<feature type="domain" description="Putative ER transporter 6TM N-terminal" evidence="6">
    <location>
        <begin position="3"/>
        <end position="247"/>
    </location>
</feature>
<evidence type="ECO:0000256" key="2">
    <source>
        <dbReference type="ARBA" id="ARBA00022692"/>
    </source>
</evidence>
<dbReference type="InterPro" id="IPR049453">
    <property type="entry name" value="Memb_transporter_dom"/>
</dbReference>
<dbReference type="PRINTS" id="PR02047">
    <property type="entry name" value="BREFELDNASP4"/>
</dbReference>
<dbReference type="RefSeq" id="XP_064855055.1">
    <property type="nucleotide sequence ID" value="XM_064998983.1"/>
</dbReference>
<dbReference type="GeneID" id="90076034"/>
<organism evidence="8 9">
    <name type="scientific">Saccharomycopsis crataegensis</name>
    <dbReference type="NCBI Taxonomy" id="43959"/>
    <lineage>
        <taxon>Eukaryota</taxon>
        <taxon>Fungi</taxon>
        <taxon>Dikarya</taxon>
        <taxon>Ascomycota</taxon>
        <taxon>Saccharomycotina</taxon>
        <taxon>Saccharomycetes</taxon>
        <taxon>Saccharomycopsidaceae</taxon>
        <taxon>Saccharomycopsis</taxon>
    </lineage>
</organism>
<keyword evidence="9" id="KW-1185">Reference proteome</keyword>
<proteinExistence type="predicted"/>
<feature type="transmembrane region" description="Helical" evidence="5">
    <location>
        <begin position="105"/>
        <end position="121"/>
    </location>
</feature>
<dbReference type="Proteomes" id="UP001360560">
    <property type="component" value="Unassembled WGS sequence"/>
</dbReference>
<feature type="transmembrane region" description="Helical" evidence="5">
    <location>
        <begin position="537"/>
        <end position="556"/>
    </location>
</feature>
<keyword evidence="4 5" id="KW-0472">Membrane</keyword>
<dbReference type="InterPro" id="IPR018823">
    <property type="entry name" value="ArAE_2_N"/>
</dbReference>
<dbReference type="InterPro" id="IPR023244">
    <property type="entry name" value="Brefeldin_A-sensitivity_4"/>
</dbReference>